<keyword evidence="3" id="KW-0472">Membrane</keyword>
<dbReference type="PANTHER" id="PTHR13806:SF31">
    <property type="entry name" value="FLOTILLIN-LIKE PROTEIN 1-RELATED"/>
    <property type="match status" value="1"/>
</dbReference>
<evidence type="ECO:0000256" key="3">
    <source>
        <dbReference type="SAM" id="Phobius"/>
    </source>
</evidence>
<evidence type="ECO:0000256" key="1">
    <source>
        <dbReference type="ARBA" id="ARBA00004308"/>
    </source>
</evidence>
<dbReference type="InterPro" id="IPR027705">
    <property type="entry name" value="Flotillin_fam"/>
</dbReference>
<keyword evidence="2" id="KW-0175">Coiled coil</keyword>
<sequence length="668" mass="74370">MNSDILIAFASTAGLVVLALFGIGLIWMKFYQKVEQGQAMIVNTMKDVPEVTFTGRTVLPIVHKKEFMIISLKTIEIDRRGHDGLICKDNIRADIKVTFFVRVNKTKEDVLKVAQAIGCERASKQATIDELFSAKFSEALKTVGKKLEFEELYEERDRFRDAIIEVIGKDLNGYVLEDAAIDYLEQTPITSLDANNILDAQGIRKITELTAKQHILTNEFEREEETKIKKRDVEARERILELERIEADAEARQQREIASVKAREMAEKEKIENEERLKSEAARIAADQEIMVMEENKNREIEVAANNRMRAVAIEEEKVTKVRQLEVVGREREVALQEINKEKDLEVEKKNIADVIRERIAVEKTVAEQEEQINELRVVEEARRNKSAQVIAAEALAEESLIKQVKEAEAQETSAKHRASERITMAEAEREAASKEADAKIRLAEGVREEVAATGLAEAKVIEAKAAAEQKQGEAEAEVMAQKFRAEAVGAEEIGMANVRVKEADAKGEEQQAMVAVKIKVAEAQAIEERYAAEARGLKDKFAALATMDDKVREHEEFRMGLDMSHLENMKAIEGNIGIAETQAKVLAEALKEANIDIVGGNGDFLEKFMSSLAVGKAVDGAIGKSDILQAAVSKVMSLGSGTSFDKETVTKLIKKLSRDDAGDTDNS</sequence>
<proteinExistence type="predicted"/>
<evidence type="ECO:0000313" key="4">
    <source>
        <dbReference type="EMBL" id="MFC3195882.1"/>
    </source>
</evidence>
<dbReference type="InterPro" id="IPR036013">
    <property type="entry name" value="Band_7/SPFH_dom_sf"/>
</dbReference>
<evidence type="ECO:0000256" key="2">
    <source>
        <dbReference type="SAM" id="Coils"/>
    </source>
</evidence>
<protein>
    <recommendedName>
        <fullName evidence="6">Flotillin family protein</fullName>
    </recommendedName>
</protein>
<feature type="coiled-coil region" evidence="2">
    <location>
        <begin position="352"/>
        <end position="379"/>
    </location>
</feature>
<dbReference type="RefSeq" id="WP_077412770.1">
    <property type="nucleotide sequence ID" value="NZ_JBHRTS010000011.1"/>
</dbReference>
<evidence type="ECO:0008006" key="6">
    <source>
        <dbReference type="Google" id="ProtNLM"/>
    </source>
</evidence>
<gene>
    <name evidence="4" type="ORF">ACFODZ_16630</name>
</gene>
<dbReference type="CDD" id="cd03399">
    <property type="entry name" value="SPFH_flotillin"/>
    <property type="match status" value="1"/>
</dbReference>
<comment type="subcellular location">
    <subcellularLocation>
        <location evidence="1">Endomembrane system</location>
    </subcellularLocation>
</comment>
<keyword evidence="3" id="KW-1133">Transmembrane helix</keyword>
<dbReference type="SUPFAM" id="SSF117892">
    <property type="entry name" value="Band 7/SPFH domain"/>
    <property type="match status" value="1"/>
</dbReference>
<feature type="transmembrane region" description="Helical" evidence="3">
    <location>
        <begin position="6"/>
        <end position="28"/>
    </location>
</feature>
<dbReference type="Gene3D" id="3.30.479.30">
    <property type="entry name" value="Band 7 domain"/>
    <property type="match status" value="1"/>
</dbReference>
<dbReference type="Proteomes" id="UP001595533">
    <property type="component" value="Unassembled WGS sequence"/>
</dbReference>
<keyword evidence="3" id="KW-0812">Transmembrane</keyword>
<organism evidence="4 5">
    <name type="scientific">Marinicella sediminis</name>
    <dbReference type="NCBI Taxonomy" id="1792834"/>
    <lineage>
        <taxon>Bacteria</taxon>
        <taxon>Pseudomonadati</taxon>
        <taxon>Pseudomonadota</taxon>
        <taxon>Gammaproteobacteria</taxon>
        <taxon>Lysobacterales</taxon>
        <taxon>Marinicellaceae</taxon>
        <taxon>Marinicella</taxon>
    </lineage>
</organism>
<comment type="caution">
    <text evidence="4">The sequence shown here is derived from an EMBL/GenBank/DDBJ whole genome shotgun (WGS) entry which is preliminary data.</text>
</comment>
<dbReference type="EMBL" id="JBHRTS010000011">
    <property type="protein sequence ID" value="MFC3195882.1"/>
    <property type="molecule type" value="Genomic_DNA"/>
</dbReference>
<name>A0ABV7JKM1_9GAMM</name>
<reference evidence="5" key="1">
    <citation type="journal article" date="2019" name="Int. J. Syst. Evol. Microbiol.">
        <title>The Global Catalogue of Microorganisms (GCM) 10K type strain sequencing project: providing services to taxonomists for standard genome sequencing and annotation.</title>
        <authorList>
            <consortium name="The Broad Institute Genomics Platform"/>
            <consortium name="The Broad Institute Genome Sequencing Center for Infectious Disease"/>
            <person name="Wu L."/>
            <person name="Ma J."/>
        </authorList>
    </citation>
    <scope>NUCLEOTIDE SEQUENCE [LARGE SCALE GENOMIC DNA]</scope>
    <source>
        <strain evidence="5">KCTC 42953</strain>
    </source>
</reference>
<evidence type="ECO:0000313" key="5">
    <source>
        <dbReference type="Proteomes" id="UP001595533"/>
    </source>
</evidence>
<accession>A0ABV7JKM1</accession>
<keyword evidence="5" id="KW-1185">Reference proteome</keyword>
<dbReference type="PANTHER" id="PTHR13806">
    <property type="entry name" value="FLOTILLIN-RELATED"/>
    <property type="match status" value="1"/>
</dbReference>